<comment type="caution">
    <text evidence="1">The sequence shown here is derived from an EMBL/GenBank/DDBJ whole genome shotgun (WGS) entry which is preliminary data.</text>
</comment>
<evidence type="ECO:0000313" key="1">
    <source>
        <dbReference type="EMBL" id="GGI67146.1"/>
    </source>
</evidence>
<keyword evidence="2" id="KW-1185">Reference proteome</keyword>
<name>A0A917JGJ4_9GAMM</name>
<reference evidence="1" key="1">
    <citation type="journal article" date="2014" name="Int. J. Syst. Evol. Microbiol.">
        <title>Complete genome sequence of Corynebacterium casei LMG S-19264T (=DSM 44701T), isolated from a smear-ripened cheese.</title>
        <authorList>
            <consortium name="US DOE Joint Genome Institute (JGI-PGF)"/>
            <person name="Walter F."/>
            <person name="Albersmeier A."/>
            <person name="Kalinowski J."/>
            <person name="Ruckert C."/>
        </authorList>
    </citation>
    <scope>NUCLEOTIDE SEQUENCE</scope>
    <source>
        <strain evidence="1">JCM 30804</strain>
    </source>
</reference>
<protein>
    <submittedName>
        <fullName evidence="1">Phosphate ABC transporter substrate-binding protein</fullName>
    </submittedName>
</protein>
<evidence type="ECO:0000313" key="2">
    <source>
        <dbReference type="Proteomes" id="UP000613743"/>
    </source>
</evidence>
<dbReference type="PANTHER" id="PTHR35841:SF1">
    <property type="entry name" value="PHOSPHONATES-BINDING PERIPLASMIC PROTEIN"/>
    <property type="match status" value="1"/>
</dbReference>
<dbReference type="Proteomes" id="UP000613743">
    <property type="component" value="Unassembled WGS sequence"/>
</dbReference>
<reference evidence="1" key="2">
    <citation type="submission" date="2020-09" db="EMBL/GenBank/DDBJ databases">
        <authorList>
            <person name="Sun Q."/>
            <person name="Ohkuma M."/>
        </authorList>
    </citation>
    <scope>NUCLEOTIDE SEQUENCE</scope>
    <source>
        <strain evidence="1">JCM 30804</strain>
    </source>
</reference>
<dbReference type="SUPFAM" id="SSF53850">
    <property type="entry name" value="Periplasmic binding protein-like II"/>
    <property type="match status" value="1"/>
</dbReference>
<dbReference type="PANTHER" id="PTHR35841">
    <property type="entry name" value="PHOSPHONATES-BINDING PERIPLASMIC PROTEIN"/>
    <property type="match status" value="1"/>
</dbReference>
<gene>
    <name evidence="1" type="ORF">GCM10009332_00220</name>
</gene>
<dbReference type="AlphaFoldDB" id="A0A917JGJ4"/>
<organism evidence="1 2">
    <name type="scientific">Shewanella gelidii</name>
    <dbReference type="NCBI Taxonomy" id="1642821"/>
    <lineage>
        <taxon>Bacteria</taxon>
        <taxon>Pseudomonadati</taxon>
        <taxon>Pseudomonadota</taxon>
        <taxon>Gammaproteobacteria</taxon>
        <taxon>Alteromonadales</taxon>
        <taxon>Shewanellaceae</taxon>
        <taxon>Shewanella</taxon>
    </lineage>
</organism>
<accession>A0A917JGJ4</accession>
<dbReference type="Gene3D" id="3.40.190.10">
    <property type="entry name" value="Periplasmic binding protein-like II"/>
    <property type="match status" value="2"/>
</dbReference>
<proteinExistence type="predicted"/>
<sequence>MVTPLKFGAVPQQSASKLAKVWLPLIQQLSQDSGLPLQFATAPDIPTFEARLANGEYDIAYMNPYHYVTFHQSSEYLALAKEAHKSLQGIIVVKNSAPMQRIEQLQERSIAFPAPAAFAASMVPQASLKQLAVQHDSHYVGSHDSVYLAVAKGVMDAGGGVVRTFNKMDPAIKQQLRIIWHSPEYTPHAIATHSRISAQREKLMGALVKVSKNKKGKALLSNLGFAGFTLATDADWNPIRELKLHELFTVPADKASTTDLSTEAK</sequence>
<dbReference type="Pfam" id="PF12974">
    <property type="entry name" value="Phosphonate-bd"/>
    <property type="match status" value="1"/>
</dbReference>
<dbReference type="EMBL" id="BMPZ01000001">
    <property type="protein sequence ID" value="GGI67146.1"/>
    <property type="molecule type" value="Genomic_DNA"/>
</dbReference>